<feature type="transmembrane region" description="Helical" evidence="12">
    <location>
        <begin position="280"/>
        <end position="303"/>
    </location>
</feature>
<keyword evidence="4" id="KW-0479">Metal-binding</keyword>
<evidence type="ECO:0000256" key="6">
    <source>
        <dbReference type="ARBA" id="ARBA00023002"/>
    </source>
</evidence>
<keyword evidence="10" id="KW-1015">Disulfide bond</keyword>
<sequence>MKKYFQFSVISIVFTYLLIFIGGLVRVSGAGMGCPDWPKCFDRWIPPTNLEQLPDYIDPEKFNLVLAWVEYLNRLFGALVGLIILVTCVYGLLYFKNHKRVTFSITLALFITFVEGWLGSKLVDTVLDPVTITLHLLLALIIIGLIIYSSIQSYYIIEGNFEKDSVYPEHIKYIILGIMVCVVVEIIIGTEIRGGLDISRKENPLIEGVILLKMLGPFKYIHTILGVILLGLVFYLRKIIQNIKLFPSDYMIYAVNFMLIIIVIQIILGESLVFFDVKPLVQLFHMWFSSLLLGLSIVQYTFWKISNSV</sequence>
<evidence type="ECO:0000256" key="1">
    <source>
        <dbReference type="ARBA" id="ARBA00004141"/>
    </source>
</evidence>
<protein>
    <recommendedName>
        <fullName evidence="14">Cytochrome oxidase assembly protein</fullName>
    </recommendedName>
</protein>
<feature type="transmembrane region" description="Helical" evidence="12">
    <location>
        <begin position="250"/>
        <end position="268"/>
    </location>
</feature>
<feature type="transmembrane region" description="Helical" evidence="12">
    <location>
        <begin position="7"/>
        <end position="27"/>
    </location>
</feature>
<dbReference type="GO" id="GO:0006784">
    <property type="term" value="P:heme A biosynthetic process"/>
    <property type="evidence" value="ECO:0007669"/>
    <property type="project" value="InterPro"/>
</dbReference>
<dbReference type="InterPro" id="IPR050450">
    <property type="entry name" value="COX15/CtaA_HemeA_synthase"/>
</dbReference>
<dbReference type="PANTHER" id="PTHR35457">
    <property type="entry name" value="HEME A SYNTHASE"/>
    <property type="match status" value="1"/>
</dbReference>
<accession>A0A381P0P4</accession>
<feature type="transmembrane region" description="Helical" evidence="12">
    <location>
        <begin position="75"/>
        <end position="94"/>
    </location>
</feature>
<comment type="subcellular location">
    <subcellularLocation>
        <location evidence="1">Membrane</location>
        <topology evidence="1">Multi-pass membrane protein</topology>
    </subcellularLocation>
</comment>
<evidence type="ECO:0000256" key="4">
    <source>
        <dbReference type="ARBA" id="ARBA00022723"/>
    </source>
</evidence>
<evidence type="ECO:0000256" key="2">
    <source>
        <dbReference type="ARBA" id="ARBA00022475"/>
    </source>
</evidence>
<keyword evidence="2" id="KW-1003">Cell membrane</keyword>
<keyword evidence="6" id="KW-0560">Oxidoreductase</keyword>
<comment type="pathway">
    <text evidence="11">Porphyrin-containing compound metabolism.</text>
</comment>
<name>A0A381P0P4_9ZZZZ</name>
<keyword evidence="5 12" id="KW-1133">Transmembrane helix</keyword>
<reference evidence="13" key="1">
    <citation type="submission" date="2018-05" db="EMBL/GenBank/DDBJ databases">
        <authorList>
            <person name="Lanie J.A."/>
            <person name="Ng W.-L."/>
            <person name="Kazmierczak K.M."/>
            <person name="Andrzejewski T.M."/>
            <person name="Davidsen T.M."/>
            <person name="Wayne K.J."/>
            <person name="Tettelin H."/>
            <person name="Glass J.I."/>
            <person name="Rusch D."/>
            <person name="Podicherti R."/>
            <person name="Tsui H.-C.T."/>
            <person name="Winkler M.E."/>
        </authorList>
    </citation>
    <scope>NUCLEOTIDE SEQUENCE</scope>
</reference>
<evidence type="ECO:0000256" key="8">
    <source>
        <dbReference type="ARBA" id="ARBA00023133"/>
    </source>
</evidence>
<evidence type="ECO:0000256" key="3">
    <source>
        <dbReference type="ARBA" id="ARBA00022692"/>
    </source>
</evidence>
<feature type="transmembrane region" description="Helical" evidence="12">
    <location>
        <begin position="132"/>
        <end position="151"/>
    </location>
</feature>
<dbReference type="PANTHER" id="PTHR35457:SF1">
    <property type="entry name" value="HEME A SYNTHASE"/>
    <property type="match status" value="1"/>
</dbReference>
<keyword evidence="9 12" id="KW-0472">Membrane</keyword>
<keyword evidence="8" id="KW-0350">Heme biosynthesis</keyword>
<dbReference type="InterPro" id="IPR003780">
    <property type="entry name" value="COX15/CtaA_fam"/>
</dbReference>
<evidence type="ECO:0008006" key="14">
    <source>
        <dbReference type="Google" id="ProtNLM"/>
    </source>
</evidence>
<feature type="transmembrane region" description="Helical" evidence="12">
    <location>
        <begin position="220"/>
        <end position="238"/>
    </location>
</feature>
<dbReference type="GO" id="GO:0046872">
    <property type="term" value="F:metal ion binding"/>
    <property type="evidence" value="ECO:0007669"/>
    <property type="project" value="UniProtKB-KW"/>
</dbReference>
<feature type="transmembrane region" description="Helical" evidence="12">
    <location>
        <begin position="101"/>
        <end position="120"/>
    </location>
</feature>
<dbReference type="GO" id="GO:0016020">
    <property type="term" value="C:membrane"/>
    <property type="evidence" value="ECO:0007669"/>
    <property type="project" value="UniProtKB-SubCell"/>
</dbReference>
<evidence type="ECO:0000256" key="7">
    <source>
        <dbReference type="ARBA" id="ARBA00023004"/>
    </source>
</evidence>
<gene>
    <name evidence="13" type="ORF">METZ01_LOCUS13350</name>
</gene>
<dbReference type="AlphaFoldDB" id="A0A381P0P4"/>
<evidence type="ECO:0000313" key="13">
    <source>
        <dbReference type="EMBL" id="SUZ60496.1"/>
    </source>
</evidence>
<evidence type="ECO:0000256" key="5">
    <source>
        <dbReference type="ARBA" id="ARBA00022989"/>
    </source>
</evidence>
<dbReference type="GO" id="GO:0016491">
    <property type="term" value="F:oxidoreductase activity"/>
    <property type="evidence" value="ECO:0007669"/>
    <property type="project" value="UniProtKB-KW"/>
</dbReference>
<dbReference type="Pfam" id="PF02628">
    <property type="entry name" value="COX15-CtaA"/>
    <property type="match status" value="1"/>
</dbReference>
<keyword evidence="3 12" id="KW-0812">Transmembrane</keyword>
<evidence type="ECO:0000256" key="9">
    <source>
        <dbReference type="ARBA" id="ARBA00023136"/>
    </source>
</evidence>
<proteinExistence type="predicted"/>
<keyword evidence="7" id="KW-0408">Iron</keyword>
<organism evidence="13">
    <name type="scientific">marine metagenome</name>
    <dbReference type="NCBI Taxonomy" id="408172"/>
    <lineage>
        <taxon>unclassified sequences</taxon>
        <taxon>metagenomes</taxon>
        <taxon>ecological metagenomes</taxon>
    </lineage>
</organism>
<evidence type="ECO:0000256" key="10">
    <source>
        <dbReference type="ARBA" id="ARBA00023157"/>
    </source>
</evidence>
<dbReference type="EMBL" id="UINC01000746">
    <property type="protein sequence ID" value="SUZ60496.1"/>
    <property type="molecule type" value="Genomic_DNA"/>
</dbReference>
<evidence type="ECO:0000256" key="12">
    <source>
        <dbReference type="SAM" id="Phobius"/>
    </source>
</evidence>
<feature type="transmembrane region" description="Helical" evidence="12">
    <location>
        <begin position="171"/>
        <end position="190"/>
    </location>
</feature>
<evidence type="ECO:0000256" key="11">
    <source>
        <dbReference type="ARBA" id="ARBA00023444"/>
    </source>
</evidence>